<dbReference type="EMBL" id="PIUK01000518">
    <property type="protein sequence ID" value="MBY6278437.1"/>
    <property type="molecule type" value="Genomic_DNA"/>
</dbReference>
<reference evidence="1" key="1">
    <citation type="submission" date="2017-11" db="EMBL/GenBank/DDBJ databases">
        <title>Three new genomes from thermophilic consortium.</title>
        <authorList>
            <person name="Quaggio R."/>
            <person name="Amgarten D."/>
            <person name="Setubal J.C."/>
        </authorList>
    </citation>
    <scope>NUCLEOTIDE SEQUENCE</scope>
    <source>
        <strain evidence="1">ZCTH01-B2</strain>
    </source>
</reference>
<dbReference type="Proteomes" id="UP000732377">
    <property type="component" value="Unassembled WGS sequence"/>
</dbReference>
<evidence type="ECO:0000313" key="2">
    <source>
        <dbReference type="Proteomes" id="UP000732377"/>
    </source>
</evidence>
<name>A0A953LLQ4_SYMTR</name>
<evidence type="ECO:0000313" key="1">
    <source>
        <dbReference type="EMBL" id="MBY6278437.1"/>
    </source>
</evidence>
<protein>
    <submittedName>
        <fullName evidence="1">Uncharacterized protein</fullName>
    </submittedName>
</protein>
<comment type="caution">
    <text evidence="1">The sequence shown here is derived from an EMBL/GenBank/DDBJ whole genome shotgun (WGS) entry which is preliminary data.</text>
</comment>
<accession>A0A953LLQ4</accession>
<sequence>MELMRRYVREVDLEDMGFRAQLHGLEAELVTGADGAPELRLRGDDRAWSSLCQGMVDDPPFRPRRIVLISTARRRDAEQLAAERGLQREGWDWQFIPQHPRLRCRALRDAYALSEDDLVGQWLDEERQMLLKAGAELVRRTGR</sequence>
<organism evidence="1 2">
    <name type="scientific">Symbiobacterium thermophilum</name>
    <dbReference type="NCBI Taxonomy" id="2734"/>
    <lineage>
        <taxon>Bacteria</taxon>
        <taxon>Bacillati</taxon>
        <taxon>Bacillota</taxon>
        <taxon>Clostridia</taxon>
        <taxon>Eubacteriales</taxon>
        <taxon>Symbiobacteriaceae</taxon>
        <taxon>Symbiobacterium</taxon>
    </lineage>
</organism>
<gene>
    <name evidence="1" type="ORF">CWE10_20280</name>
</gene>
<dbReference type="AlphaFoldDB" id="A0A953LLQ4"/>
<proteinExistence type="predicted"/>